<dbReference type="InterPro" id="IPR014729">
    <property type="entry name" value="Rossmann-like_a/b/a_fold"/>
</dbReference>
<dbReference type="PANTHER" id="PTHR46268">
    <property type="entry name" value="STRESS RESPONSE PROTEIN NHAX"/>
    <property type="match status" value="1"/>
</dbReference>
<evidence type="ECO:0000313" key="4">
    <source>
        <dbReference type="Proteomes" id="UP000238982"/>
    </source>
</evidence>
<reference evidence="3 4" key="1">
    <citation type="submission" date="2018-03" db="EMBL/GenBank/DDBJ databases">
        <authorList>
            <person name="Keele B.F."/>
        </authorList>
    </citation>
    <scope>NUCLEOTIDE SEQUENCE [LARGE SCALE GENOMIC DNA]</scope>
    <source>
        <strain evidence="3 4">AU19729</strain>
    </source>
</reference>
<dbReference type="EMBL" id="PVGH01000095">
    <property type="protein sequence ID" value="PRF55612.1"/>
    <property type="molecule type" value="Genomic_DNA"/>
</dbReference>
<dbReference type="SUPFAM" id="SSF52402">
    <property type="entry name" value="Adenine nucleotide alpha hydrolases-like"/>
    <property type="match status" value="1"/>
</dbReference>
<gene>
    <name evidence="3" type="ORF">C6Q15_25720</name>
</gene>
<organism evidence="3 4">
    <name type="scientific">Burkholderia multivorans</name>
    <dbReference type="NCBI Taxonomy" id="87883"/>
    <lineage>
        <taxon>Bacteria</taxon>
        <taxon>Pseudomonadati</taxon>
        <taxon>Pseudomonadota</taxon>
        <taxon>Betaproteobacteria</taxon>
        <taxon>Burkholderiales</taxon>
        <taxon>Burkholderiaceae</taxon>
        <taxon>Burkholderia</taxon>
        <taxon>Burkholderia cepacia complex</taxon>
    </lineage>
</organism>
<dbReference type="Proteomes" id="UP000238982">
    <property type="component" value="Unassembled WGS sequence"/>
</dbReference>
<dbReference type="AlphaFoldDB" id="A0A2S9MD80"/>
<dbReference type="Pfam" id="PF00582">
    <property type="entry name" value="Usp"/>
    <property type="match status" value="1"/>
</dbReference>
<dbReference type="PANTHER" id="PTHR46268:SF6">
    <property type="entry name" value="UNIVERSAL STRESS PROTEIN UP12"/>
    <property type="match status" value="1"/>
</dbReference>
<dbReference type="PRINTS" id="PR01438">
    <property type="entry name" value="UNVRSLSTRESS"/>
</dbReference>
<dbReference type="CDD" id="cd00293">
    <property type="entry name" value="USP-like"/>
    <property type="match status" value="1"/>
</dbReference>
<evidence type="ECO:0000259" key="2">
    <source>
        <dbReference type="Pfam" id="PF00582"/>
    </source>
</evidence>
<protein>
    <submittedName>
        <fullName evidence="3">Universal stress protein</fullName>
    </submittedName>
</protein>
<dbReference type="Gene3D" id="3.40.50.620">
    <property type="entry name" value="HUPs"/>
    <property type="match status" value="1"/>
</dbReference>
<proteinExistence type="inferred from homology"/>
<comment type="similarity">
    <text evidence="1">Belongs to the universal stress protein A family.</text>
</comment>
<evidence type="ECO:0000313" key="3">
    <source>
        <dbReference type="EMBL" id="PRF55612.1"/>
    </source>
</evidence>
<comment type="caution">
    <text evidence="3">The sequence shown here is derived from an EMBL/GenBank/DDBJ whole genome shotgun (WGS) entry which is preliminary data.</text>
</comment>
<dbReference type="InterPro" id="IPR006015">
    <property type="entry name" value="Universal_stress_UspA"/>
</dbReference>
<name>A0A2S9MD80_9BURK</name>
<dbReference type="InterPro" id="IPR006016">
    <property type="entry name" value="UspA"/>
</dbReference>
<sequence length="170" mass="18859">MEHVAPRGLETRMFERILVALDRGRASRCALHKAVDIARSANAKVTAVFVLDHHLTAVDVLRDISEERIFRLFLHEEAENELRYARKMFSSNGVKGRTSMIDTSGESVADAICRAAITENADLVVIGHREPTAFQKIFGNVTSKVVKKSDAFVLLVSEGEEDHIRAGASR</sequence>
<feature type="domain" description="UspA" evidence="2">
    <location>
        <begin position="13"/>
        <end position="156"/>
    </location>
</feature>
<accession>A0A2S9MD80</accession>
<evidence type="ECO:0000256" key="1">
    <source>
        <dbReference type="ARBA" id="ARBA00008791"/>
    </source>
</evidence>